<accession>A0A4C2EIM9</accession>
<evidence type="ECO:0008006" key="3">
    <source>
        <dbReference type="Google" id="ProtNLM"/>
    </source>
</evidence>
<proteinExistence type="predicted"/>
<dbReference type="EMBL" id="BIXZ01000003">
    <property type="protein sequence ID" value="GCF14232.1"/>
    <property type="molecule type" value="Genomic_DNA"/>
</dbReference>
<keyword evidence="2" id="KW-1185">Reference proteome</keyword>
<dbReference type="RefSeq" id="WP_137683831.1">
    <property type="nucleotide sequence ID" value="NZ_BIXZ01000003.1"/>
</dbReference>
<protein>
    <recommendedName>
        <fullName evidence="3">HMA domain-containing protein</fullName>
    </recommendedName>
</protein>
<comment type="caution">
    <text evidence="1">The sequence shown here is derived from an EMBL/GenBank/DDBJ whole genome shotgun (WGS) entry which is preliminary data.</text>
</comment>
<name>A0A4C2EIM9_9EURY</name>
<dbReference type="Proteomes" id="UP000304382">
    <property type="component" value="Unassembled WGS sequence"/>
</dbReference>
<evidence type="ECO:0000313" key="1">
    <source>
        <dbReference type="EMBL" id="GCF14232.1"/>
    </source>
</evidence>
<reference evidence="1 2" key="1">
    <citation type="submission" date="2019-02" db="EMBL/GenBank/DDBJ databases">
        <title>Haloarcula mannanilyticum sp. nov., a mannan degrading haloarchaeon isolated from commercial salt.</title>
        <authorList>
            <person name="Enomoto S."/>
            <person name="Shimane Y."/>
            <person name="Kamekura M."/>
            <person name="Ito T."/>
            <person name="Moriya O."/>
            <person name="Ihara K."/>
            <person name="Takahashi-Ando N."/>
            <person name="Fukushima Y."/>
            <person name="Yoshida Y."/>
            <person name="Usama R."/>
            <person name="Takai K."/>
            <person name="Minegishi H."/>
        </authorList>
    </citation>
    <scope>NUCLEOTIDE SEQUENCE [LARGE SCALE GENOMIC DNA]</scope>
    <source>
        <strain evidence="1 2">MD130-1</strain>
    </source>
</reference>
<sequence length="84" mass="9184">MSSEITVEGVTTAEVSELKRAVRGNTGVDIVEANAETVELVGEQEGLRELDRTLWVRELAANQYGQPSLASVDRSVRTQLRKAV</sequence>
<gene>
    <name evidence="1" type="ORF">Harman_21670</name>
</gene>
<dbReference type="AlphaFoldDB" id="A0A4C2EIM9"/>
<organism evidence="1 2">
    <name type="scientific">Haloarcula mannanilytica</name>
    <dbReference type="NCBI Taxonomy" id="2509225"/>
    <lineage>
        <taxon>Archaea</taxon>
        <taxon>Methanobacteriati</taxon>
        <taxon>Methanobacteriota</taxon>
        <taxon>Stenosarchaea group</taxon>
        <taxon>Halobacteria</taxon>
        <taxon>Halobacteriales</taxon>
        <taxon>Haloarculaceae</taxon>
        <taxon>Haloarcula</taxon>
    </lineage>
</organism>
<evidence type="ECO:0000313" key="2">
    <source>
        <dbReference type="Proteomes" id="UP000304382"/>
    </source>
</evidence>
<dbReference type="OrthoDB" id="241696at2157"/>